<dbReference type="EMBL" id="CACRXK020005114">
    <property type="protein sequence ID" value="CAB4005173.1"/>
    <property type="molecule type" value="Genomic_DNA"/>
</dbReference>
<name>A0A6S7HNH2_PARCT</name>
<proteinExistence type="predicted"/>
<gene>
    <name evidence="1" type="ORF">PACLA_8A087662</name>
</gene>
<protein>
    <submittedName>
        <fullName evidence="1">Uncharacterized protein</fullName>
    </submittedName>
</protein>
<dbReference type="AlphaFoldDB" id="A0A6S7HNH2"/>
<keyword evidence="2" id="KW-1185">Reference proteome</keyword>
<accession>A0A6S7HNH2</accession>
<sequence>MQQVMGHYFSENAPVNENTPNWYRYRMSNSQMNHCKQQSTHWRVACSIPQDAKHIYTNYWRTTFKDFDVMTFRNYNVCKTIEFVNIRGHEVYIAL</sequence>
<reference evidence="1" key="1">
    <citation type="submission" date="2020-04" db="EMBL/GenBank/DDBJ databases">
        <authorList>
            <person name="Alioto T."/>
            <person name="Alioto T."/>
            <person name="Gomez Garrido J."/>
        </authorList>
    </citation>
    <scope>NUCLEOTIDE SEQUENCE</scope>
    <source>
        <strain evidence="1">A484AB</strain>
    </source>
</reference>
<dbReference type="Proteomes" id="UP001152795">
    <property type="component" value="Unassembled WGS sequence"/>
</dbReference>
<comment type="caution">
    <text evidence="1">The sequence shown here is derived from an EMBL/GenBank/DDBJ whole genome shotgun (WGS) entry which is preliminary data.</text>
</comment>
<evidence type="ECO:0000313" key="1">
    <source>
        <dbReference type="EMBL" id="CAB4005173.1"/>
    </source>
</evidence>
<feature type="non-terminal residue" evidence="1">
    <location>
        <position position="95"/>
    </location>
</feature>
<evidence type="ECO:0000313" key="2">
    <source>
        <dbReference type="Proteomes" id="UP001152795"/>
    </source>
</evidence>
<organism evidence="1 2">
    <name type="scientific">Paramuricea clavata</name>
    <name type="common">Red gorgonian</name>
    <name type="synonym">Violescent sea-whip</name>
    <dbReference type="NCBI Taxonomy" id="317549"/>
    <lineage>
        <taxon>Eukaryota</taxon>
        <taxon>Metazoa</taxon>
        <taxon>Cnidaria</taxon>
        <taxon>Anthozoa</taxon>
        <taxon>Octocorallia</taxon>
        <taxon>Malacalcyonacea</taxon>
        <taxon>Plexauridae</taxon>
        <taxon>Paramuricea</taxon>
    </lineage>
</organism>